<feature type="region of interest" description="Disordered" evidence="9">
    <location>
        <begin position="319"/>
        <end position="351"/>
    </location>
</feature>
<feature type="compositionally biased region" description="Polar residues" evidence="9">
    <location>
        <begin position="788"/>
        <end position="804"/>
    </location>
</feature>
<dbReference type="OrthoDB" id="3946396at2759"/>
<evidence type="ECO:0000256" key="2">
    <source>
        <dbReference type="ARBA" id="ARBA00004496"/>
    </source>
</evidence>
<feature type="compositionally biased region" description="Basic residues" evidence="9">
    <location>
        <begin position="138"/>
        <end position="150"/>
    </location>
</feature>
<feature type="region of interest" description="Disordered" evidence="9">
    <location>
        <begin position="1254"/>
        <end position="1275"/>
    </location>
</feature>
<dbReference type="PANTHER" id="PTHR31780:SF10">
    <property type="entry name" value="LD36051P"/>
    <property type="match status" value="1"/>
</dbReference>
<keyword evidence="11" id="KW-1185">Reference proteome</keyword>
<dbReference type="AlphaFoldDB" id="A0A6A6HC47"/>
<comment type="similarity">
    <text evidence="3 8">Belongs to the NST1 family.</text>
</comment>
<feature type="compositionally biased region" description="Polar residues" evidence="9">
    <location>
        <begin position="1"/>
        <end position="21"/>
    </location>
</feature>
<feature type="compositionally biased region" description="Polar residues" evidence="9">
    <location>
        <begin position="720"/>
        <end position="740"/>
    </location>
</feature>
<dbReference type="InterPro" id="IPR051195">
    <property type="entry name" value="Fungal_stress_NST1"/>
</dbReference>
<keyword evidence="6 8" id="KW-0346">Stress response</keyword>
<dbReference type="GO" id="GO:0005737">
    <property type="term" value="C:cytoplasm"/>
    <property type="evidence" value="ECO:0007669"/>
    <property type="project" value="UniProtKB-SubCell"/>
</dbReference>
<dbReference type="EMBL" id="ML991791">
    <property type="protein sequence ID" value="KAF2235421.1"/>
    <property type="molecule type" value="Genomic_DNA"/>
</dbReference>
<organism evidence="10 11">
    <name type="scientific">Viridothelium virens</name>
    <name type="common">Speckled blister lichen</name>
    <name type="synonym">Trypethelium virens</name>
    <dbReference type="NCBI Taxonomy" id="1048519"/>
    <lineage>
        <taxon>Eukaryota</taxon>
        <taxon>Fungi</taxon>
        <taxon>Dikarya</taxon>
        <taxon>Ascomycota</taxon>
        <taxon>Pezizomycotina</taxon>
        <taxon>Dothideomycetes</taxon>
        <taxon>Dothideomycetes incertae sedis</taxon>
        <taxon>Trypetheliales</taxon>
        <taxon>Trypetheliaceae</taxon>
        <taxon>Viridothelium</taxon>
    </lineage>
</organism>
<accession>A0A6A6HC47</accession>
<evidence type="ECO:0000256" key="9">
    <source>
        <dbReference type="SAM" id="MobiDB-lite"/>
    </source>
</evidence>
<dbReference type="Pfam" id="PF13945">
    <property type="entry name" value="NST1"/>
    <property type="match status" value="1"/>
</dbReference>
<feature type="compositionally biased region" description="Acidic residues" evidence="9">
    <location>
        <begin position="85"/>
        <end position="99"/>
    </location>
</feature>
<evidence type="ECO:0000313" key="11">
    <source>
        <dbReference type="Proteomes" id="UP000800092"/>
    </source>
</evidence>
<name>A0A6A6HC47_VIRVR</name>
<feature type="compositionally biased region" description="Acidic residues" evidence="9">
    <location>
        <begin position="322"/>
        <end position="351"/>
    </location>
</feature>
<feature type="compositionally biased region" description="Basic and acidic residues" evidence="9">
    <location>
        <begin position="100"/>
        <end position="112"/>
    </location>
</feature>
<dbReference type="Proteomes" id="UP000800092">
    <property type="component" value="Unassembled WGS sequence"/>
</dbReference>
<evidence type="ECO:0000256" key="4">
    <source>
        <dbReference type="ARBA" id="ARBA00020733"/>
    </source>
</evidence>
<proteinExistence type="inferred from homology"/>
<keyword evidence="7 8" id="KW-0175">Coiled coil</keyword>
<evidence type="ECO:0000256" key="3">
    <source>
        <dbReference type="ARBA" id="ARBA00007112"/>
    </source>
</evidence>
<gene>
    <name evidence="10" type="ORF">EV356DRAFT_500290</name>
</gene>
<feature type="region of interest" description="Disordered" evidence="9">
    <location>
        <begin position="501"/>
        <end position="958"/>
    </location>
</feature>
<evidence type="ECO:0000256" key="8">
    <source>
        <dbReference type="RuleBase" id="RU049441"/>
    </source>
</evidence>
<comment type="subcellular location">
    <subcellularLocation>
        <location evidence="2 8">Cytoplasm</location>
    </subcellularLocation>
</comment>
<feature type="compositionally biased region" description="Basic and acidic residues" evidence="9">
    <location>
        <begin position="507"/>
        <end position="665"/>
    </location>
</feature>
<dbReference type="InterPro" id="IPR025279">
    <property type="entry name" value="NST1"/>
</dbReference>
<evidence type="ECO:0000256" key="5">
    <source>
        <dbReference type="ARBA" id="ARBA00022490"/>
    </source>
</evidence>
<feature type="compositionally biased region" description="Polar residues" evidence="9">
    <location>
        <begin position="758"/>
        <end position="767"/>
    </location>
</feature>
<sequence length="1275" mass="137913">MAQSTKGASGQTPASVSTNNGVAHAAPPVNRKKQKRREKQAAKQAAEQSQPHALDAAARNGHVPQGHSTLNHSKAHHQASQPELDFGDGDFDSDELEFDQTEHYYMDGEDHTNPSAHGPGLVDANGQPVDGSDQKASTGKKSKKKKRNKGAHPGAEWEESVGGSSSIPHLHAPSPPTHPPTLSNDALRTIKNSSKNSSIWNTSMAEERERIKEFWLSLNEKDRKSLVKIEKQTVLAKMKEQQKHSCSCTVCGRKRTAIEEELEVLYDAYYDELESYANRQQSLGSGMPILPPTSRYVHPMGHMTTADRGYHASMSRKRLQELGEDDVESGEDEYGDDEIYSGEESEEYSDEDAEEIPRGAAADFFNFGQSLQVKGGILTVADDLLQNDGKKFIEMMEQLAERRMQREEEAQFAASGLGSSSQHPYSNHPPDEDDFEDEDEDEYDSQEDYDEEEDEMESMTEEQRMEEGRRMFQIFAARMFEQRVLTAYKEKVAKEKAEMLLQEQEEEERRAEERKAKKARDAQKKKAKKDLQKQAKAEEKAKKEAEKAEEEAAAKAAEEKKQEEQRRKKEEQRKKKETERKAQEEEKQRKEAERSKRQQEERERQQENERKAREQKAQDKRVKEEAKRRQREEQEMKEREAKERKVREEKERKEREAKAKAEREASAAAAAAATKPAHPQPPTLQKRPSQPSAIGATPGLRSSPQIAPALPKAPTPAGRQRQTSQPVSHDSSPGNSQAGSATIGGPPGLSSPMHAPPQATSATNQPTVMPKTILTKQNSLAGAGPQGGRTQPLSPIQPPSQDQGHGSPYGQPFPMSPFGTSQPPGLPPINQRAPMAYPQQGLHQPFPQHTGSFQPMPPSGSMRGHPPGMGAPGMPPYGRGHPLETPPGLGQPIGAFPNQFPPPTSATAPIGPPGHSRTSSASIDKSPLDGMNAFGPAHGTARPNPIGRPSSTKPHPEFERHHFHHFDESLDEMAQKMGSASLGGDEDEPLSISNPEARGSSMAPGGPPNHAPGFSMAPFATAPGAHSNFGTLHNLPNMGNNHNWPQHPPGFPPSNATTPSWGASPNPNNLWSTSASAGASSIPANPAPPTPFGSLGGGPASTTVFPPQNPRDRLRQLRISICRICRQLEHTHTAPSAPAPLSSPSSTADGFHDIADILAGLNAGLPPPAHVARDEVVDILDTLGDAQNGGGSFQMRQEGERVLVKYENDQLGQPLGGGVVAGGPPGGGQMGGVGAAPGGGGGPLGGLGPIASPVQQPPGLAGGGRPFAPIGSQGF</sequence>
<evidence type="ECO:0000256" key="6">
    <source>
        <dbReference type="ARBA" id="ARBA00023016"/>
    </source>
</evidence>
<reference evidence="10" key="1">
    <citation type="journal article" date="2020" name="Stud. Mycol.">
        <title>101 Dothideomycetes genomes: a test case for predicting lifestyles and emergence of pathogens.</title>
        <authorList>
            <person name="Haridas S."/>
            <person name="Albert R."/>
            <person name="Binder M."/>
            <person name="Bloem J."/>
            <person name="Labutti K."/>
            <person name="Salamov A."/>
            <person name="Andreopoulos B."/>
            <person name="Baker S."/>
            <person name="Barry K."/>
            <person name="Bills G."/>
            <person name="Bluhm B."/>
            <person name="Cannon C."/>
            <person name="Castanera R."/>
            <person name="Culley D."/>
            <person name="Daum C."/>
            <person name="Ezra D."/>
            <person name="Gonzalez J."/>
            <person name="Henrissat B."/>
            <person name="Kuo A."/>
            <person name="Liang C."/>
            <person name="Lipzen A."/>
            <person name="Lutzoni F."/>
            <person name="Magnuson J."/>
            <person name="Mondo S."/>
            <person name="Nolan M."/>
            <person name="Ohm R."/>
            <person name="Pangilinan J."/>
            <person name="Park H.-J."/>
            <person name="Ramirez L."/>
            <person name="Alfaro M."/>
            <person name="Sun H."/>
            <person name="Tritt A."/>
            <person name="Yoshinaga Y."/>
            <person name="Zwiers L.-H."/>
            <person name="Turgeon B."/>
            <person name="Goodwin S."/>
            <person name="Spatafora J."/>
            <person name="Crous P."/>
            <person name="Grigoriev I."/>
        </authorList>
    </citation>
    <scope>NUCLEOTIDE SEQUENCE</scope>
    <source>
        <strain evidence="10">Tuck. ex Michener</strain>
    </source>
</reference>
<feature type="region of interest" description="Disordered" evidence="9">
    <location>
        <begin position="976"/>
        <end position="1112"/>
    </location>
</feature>
<feature type="region of interest" description="Disordered" evidence="9">
    <location>
        <begin position="402"/>
        <end position="467"/>
    </location>
</feature>
<comment type="function">
    <text evidence="1 8">May act as a negative regulator of salt tolerance.</text>
</comment>
<feature type="region of interest" description="Disordered" evidence="9">
    <location>
        <begin position="1"/>
        <end position="186"/>
    </location>
</feature>
<feature type="compositionally biased region" description="Polar residues" evidence="9">
    <location>
        <begin position="1054"/>
        <end position="1083"/>
    </location>
</feature>
<evidence type="ECO:0000313" key="10">
    <source>
        <dbReference type="EMBL" id="KAF2235421.1"/>
    </source>
</evidence>
<evidence type="ECO:0000256" key="7">
    <source>
        <dbReference type="ARBA" id="ARBA00023054"/>
    </source>
</evidence>
<protein>
    <recommendedName>
        <fullName evidence="4 8">Stress response protein NST1</fullName>
    </recommendedName>
</protein>
<feature type="compositionally biased region" description="Acidic residues" evidence="9">
    <location>
        <begin position="431"/>
        <end position="460"/>
    </location>
</feature>
<evidence type="ECO:0000256" key="1">
    <source>
        <dbReference type="ARBA" id="ARBA00002545"/>
    </source>
</evidence>
<keyword evidence="5 8" id="KW-0963">Cytoplasm</keyword>
<dbReference type="PANTHER" id="PTHR31780">
    <property type="entry name" value="STRESS RESPONSE PROTEIN NST1-RELATED"/>
    <property type="match status" value="1"/>
</dbReference>